<evidence type="ECO:0000256" key="3">
    <source>
        <dbReference type="PROSITE-ProRule" id="PRU01385"/>
    </source>
</evidence>
<dbReference type="SUPFAM" id="SSF48113">
    <property type="entry name" value="Heme-dependent peroxidases"/>
    <property type="match status" value="1"/>
</dbReference>
<dbReference type="GO" id="GO:0003677">
    <property type="term" value="F:DNA binding"/>
    <property type="evidence" value="ECO:0007669"/>
    <property type="project" value="UniProtKB-UniRule"/>
</dbReference>
<dbReference type="PANTHER" id="PTHR11475:SF86">
    <property type="entry name" value="PEROXIDASE"/>
    <property type="match status" value="1"/>
</dbReference>
<keyword evidence="2" id="KW-0349">Heme</keyword>
<dbReference type="SUPFAM" id="SSF56726">
    <property type="entry name" value="DNA topoisomerase IV, alpha subunit"/>
    <property type="match status" value="1"/>
</dbReference>
<dbReference type="EnsemblMetazoa" id="ACUA014473-RA">
    <property type="protein sequence ID" value="ACUA014473-PA"/>
    <property type="gene ID" value="ACUA014473"/>
</dbReference>
<dbReference type="GO" id="GO:0006259">
    <property type="term" value="P:DNA metabolic process"/>
    <property type="evidence" value="ECO:0007669"/>
    <property type="project" value="InterPro"/>
</dbReference>
<dbReference type="AlphaFoldDB" id="A0A182MBV9"/>
<dbReference type="GO" id="GO:0006979">
    <property type="term" value="P:response to oxidative stress"/>
    <property type="evidence" value="ECO:0007669"/>
    <property type="project" value="InterPro"/>
</dbReference>
<dbReference type="GO" id="GO:0005524">
    <property type="term" value="F:ATP binding"/>
    <property type="evidence" value="ECO:0007669"/>
    <property type="project" value="InterPro"/>
</dbReference>
<evidence type="ECO:0000256" key="5">
    <source>
        <dbReference type="SAM" id="SignalP"/>
    </source>
</evidence>
<evidence type="ECO:0000256" key="4">
    <source>
        <dbReference type="SAM" id="MobiDB-lite"/>
    </source>
</evidence>
<dbReference type="GO" id="GO:0005694">
    <property type="term" value="C:chromosome"/>
    <property type="evidence" value="ECO:0007669"/>
    <property type="project" value="InterPro"/>
</dbReference>
<dbReference type="Pfam" id="PF21180">
    <property type="entry name" value="TOP6A-Spo11_Toprim"/>
    <property type="match status" value="1"/>
</dbReference>
<keyword evidence="2" id="KW-0408">Iron</keyword>
<evidence type="ECO:0000256" key="2">
    <source>
        <dbReference type="PIRSR" id="PIRSR619791-2"/>
    </source>
</evidence>
<dbReference type="GO" id="GO:0020037">
    <property type="term" value="F:heme binding"/>
    <property type="evidence" value="ECO:0007669"/>
    <property type="project" value="InterPro"/>
</dbReference>
<dbReference type="InterPro" id="IPR036388">
    <property type="entry name" value="WH-like_DNA-bd_sf"/>
</dbReference>
<feature type="chain" id="PRO_5008128120" evidence="5">
    <location>
        <begin position="25"/>
        <end position="1100"/>
    </location>
</feature>
<proteinExistence type="inferred from homology"/>
<dbReference type="Gene3D" id="1.10.640.10">
    <property type="entry name" value="Haem peroxidase domain superfamily, animal type"/>
    <property type="match status" value="1"/>
</dbReference>
<dbReference type="CDD" id="cd09823">
    <property type="entry name" value="peroxinectin_like"/>
    <property type="match status" value="1"/>
</dbReference>
<dbReference type="Gene3D" id="1.10.10.10">
    <property type="entry name" value="Winged helix-like DNA-binding domain superfamily/Winged helix DNA-binding domain"/>
    <property type="match status" value="1"/>
</dbReference>
<keyword evidence="5" id="KW-0732">Signal</keyword>
<keyword evidence="3" id="KW-0238">DNA-binding</keyword>
<dbReference type="InterPro" id="IPR037120">
    <property type="entry name" value="Haem_peroxidase_sf_animal"/>
</dbReference>
<feature type="active site" description="O-(5'-phospho-DNA)-tyrosine intermediate" evidence="3">
    <location>
        <position position="827"/>
    </location>
</feature>
<dbReference type="GO" id="GO:0004601">
    <property type="term" value="F:peroxidase activity"/>
    <property type="evidence" value="ECO:0007669"/>
    <property type="project" value="UniProtKB-KW"/>
</dbReference>
<dbReference type="GO" id="GO:0046872">
    <property type="term" value="F:metal ion binding"/>
    <property type="evidence" value="ECO:0007669"/>
    <property type="project" value="UniProtKB-KW"/>
</dbReference>
<keyword evidence="2" id="KW-0479">Metal-binding</keyword>
<protein>
    <submittedName>
        <fullName evidence="8">Uncharacterized protein</fullName>
    </submittedName>
</protein>
<dbReference type="InterPro" id="IPR034136">
    <property type="entry name" value="TOPRIM_Topo6A/Spo11"/>
</dbReference>
<keyword evidence="1" id="KW-0560">Oxidoreductase</keyword>
<feature type="signal peptide" evidence="5">
    <location>
        <begin position="1"/>
        <end position="24"/>
    </location>
</feature>
<feature type="region of interest" description="Disordered" evidence="4">
    <location>
        <begin position="686"/>
        <end position="735"/>
    </location>
</feature>
<feature type="domain" description="Topoisomerase 6 subunit A/Spo11 TOPRIM" evidence="7">
    <location>
        <begin position="909"/>
        <end position="1074"/>
    </location>
</feature>
<feature type="compositionally biased region" description="Basic and acidic residues" evidence="4">
    <location>
        <begin position="714"/>
        <end position="735"/>
    </location>
</feature>
<comment type="catalytic activity">
    <reaction evidence="3">
        <text>ATP-dependent breakage, passage and rejoining of double-stranded DNA.</text>
        <dbReference type="EC" id="5.6.2.2"/>
    </reaction>
</comment>
<dbReference type="InterPro" id="IPR019791">
    <property type="entry name" value="Haem_peroxidase_animal"/>
</dbReference>
<dbReference type="InterPro" id="IPR013049">
    <property type="entry name" value="Spo11/TopoVI_A_N"/>
</dbReference>
<name>A0A182MBV9_9DIPT</name>
<feature type="binding site" description="axial binding residue" evidence="2">
    <location>
        <position position="325"/>
    </location>
    <ligand>
        <name>heme b</name>
        <dbReference type="ChEBI" id="CHEBI:60344"/>
    </ligand>
    <ligandPart>
        <name>Fe</name>
        <dbReference type="ChEBI" id="CHEBI:18248"/>
    </ligandPart>
</feature>
<dbReference type="PROSITE" id="PS52041">
    <property type="entry name" value="TOPO_IIB"/>
    <property type="match status" value="1"/>
</dbReference>
<dbReference type="Pfam" id="PF03098">
    <property type="entry name" value="An_peroxidase"/>
    <property type="match status" value="2"/>
</dbReference>
<dbReference type="PRINTS" id="PR00457">
    <property type="entry name" value="ANPEROXIDASE"/>
</dbReference>
<accession>A0A182MBV9</accession>
<evidence type="ECO:0000256" key="1">
    <source>
        <dbReference type="ARBA" id="ARBA00022559"/>
    </source>
</evidence>
<comment type="similarity">
    <text evidence="3">Belongs to the TOP6A family.</text>
</comment>
<keyword evidence="9" id="KW-1185">Reference proteome</keyword>
<reference evidence="8" key="2">
    <citation type="submission" date="2020-05" db="UniProtKB">
        <authorList>
            <consortium name="EnsemblMetazoa"/>
        </authorList>
    </citation>
    <scope>IDENTIFICATION</scope>
    <source>
        <strain evidence="8">A-37</strain>
    </source>
</reference>
<keyword evidence="3" id="KW-0799">Topoisomerase</keyword>
<dbReference type="Pfam" id="PF04406">
    <property type="entry name" value="TP6A_N"/>
    <property type="match status" value="1"/>
</dbReference>
<reference evidence="9" key="1">
    <citation type="submission" date="2013-09" db="EMBL/GenBank/DDBJ databases">
        <title>The Genome Sequence of Anopheles culicifacies species A.</title>
        <authorList>
            <consortium name="The Broad Institute Genomics Platform"/>
            <person name="Neafsey D.E."/>
            <person name="Besansky N."/>
            <person name="Howell P."/>
            <person name="Walton C."/>
            <person name="Young S.K."/>
            <person name="Zeng Q."/>
            <person name="Gargeya S."/>
            <person name="Fitzgerald M."/>
            <person name="Haas B."/>
            <person name="Abouelleil A."/>
            <person name="Allen A.W."/>
            <person name="Alvarado L."/>
            <person name="Arachchi H.M."/>
            <person name="Berlin A.M."/>
            <person name="Chapman S.B."/>
            <person name="Gainer-Dewar J."/>
            <person name="Goldberg J."/>
            <person name="Griggs A."/>
            <person name="Gujja S."/>
            <person name="Hansen M."/>
            <person name="Howarth C."/>
            <person name="Imamovic A."/>
            <person name="Ireland A."/>
            <person name="Larimer J."/>
            <person name="McCowan C."/>
            <person name="Murphy C."/>
            <person name="Pearson M."/>
            <person name="Poon T.W."/>
            <person name="Priest M."/>
            <person name="Roberts A."/>
            <person name="Saif S."/>
            <person name="Shea T."/>
            <person name="Sisk P."/>
            <person name="Sykes S."/>
            <person name="Wortman J."/>
            <person name="Nusbaum C."/>
            <person name="Birren B."/>
        </authorList>
    </citation>
    <scope>NUCLEOTIDE SEQUENCE [LARGE SCALE GENOMIC DNA]</scope>
    <source>
        <strain evidence="9">A-37</strain>
    </source>
</reference>
<evidence type="ECO:0000259" key="7">
    <source>
        <dbReference type="Pfam" id="PF21180"/>
    </source>
</evidence>
<dbReference type="Proteomes" id="UP000075883">
    <property type="component" value="Unassembled WGS sequence"/>
</dbReference>
<dbReference type="VEuPathDB" id="VectorBase:ACUA014473"/>
<keyword evidence="1" id="KW-0575">Peroxidase</keyword>
<dbReference type="STRING" id="139723.A0A182MBV9"/>
<organism evidence="8 9">
    <name type="scientific">Anopheles culicifacies</name>
    <dbReference type="NCBI Taxonomy" id="139723"/>
    <lineage>
        <taxon>Eukaryota</taxon>
        <taxon>Metazoa</taxon>
        <taxon>Ecdysozoa</taxon>
        <taxon>Arthropoda</taxon>
        <taxon>Hexapoda</taxon>
        <taxon>Insecta</taxon>
        <taxon>Pterygota</taxon>
        <taxon>Neoptera</taxon>
        <taxon>Endopterygota</taxon>
        <taxon>Diptera</taxon>
        <taxon>Nematocera</taxon>
        <taxon>Culicoidea</taxon>
        <taxon>Culicidae</taxon>
        <taxon>Anophelinae</taxon>
        <taxon>Anopheles</taxon>
        <taxon>culicifacies species complex</taxon>
    </lineage>
</organism>
<evidence type="ECO:0000313" key="8">
    <source>
        <dbReference type="EnsemblMetazoa" id="ACUA014473-PA"/>
    </source>
</evidence>
<feature type="region of interest" description="Disordered" evidence="4">
    <location>
        <begin position="584"/>
        <end position="605"/>
    </location>
</feature>
<dbReference type="CDD" id="cd00223">
    <property type="entry name" value="TOPRIM_TopoIIB_SPO"/>
    <property type="match status" value="1"/>
</dbReference>
<dbReference type="InterPro" id="IPR036078">
    <property type="entry name" value="Spo11/TopoVI_A_sf"/>
</dbReference>
<dbReference type="InterPro" id="IPR010255">
    <property type="entry name" value="Haem_peroxidase_sf"/>
</dbReference>
<sequence length="1100" mass="124782">MDQSVKPFMVFILLWIANLQQILGQCPNSPYRSFDGTCNNLQSPSWGAANTLFTRLIPAKYSDGRSRPALAKDGSELPSARLLSVEVFQEGIQNSPEFSLANMQFGQIVAHDMALTRGDDPVFSVRGIECLGLIRTLTNCDENPSTCTRAEQINAVTSFLDLSVVYGNSEQESLQLRDPNTGLLKIEQRDGQDWPPRHPNASTTCTLKTPEDSCYLTGDGRANQSPHLAILQITFVREHNRIARLLQNFNPNLSPEEIFQRARSINIAQYQHIVYNEWLPNFLGRSFMLENQMIYQTRSPTNDYSPIIDPSVINSHTTAAFRFFHSSIQGTLKLYEESRRSLAKININDHTNNPDILEQEPDRYGDLLRGLTTQPMGLHDTSLDPATKHFLFRFNNMFGTDLKSLDIQRARDHGLPGYNDFAFYCFRQRATTWADFNKVFIPGAIELLSIYYKSVDDLDLSVGLAFEKKIDNTETGVVMRCIMGEQFLRTRRGDRFFYENGNHLSSVQLAEIRKATMAKILCDNSLLNRQPESSDELFSSSKSSLLLPSSLTDLSSQSDATTSDEFPFESLAWDKNLVELFNDFTEPDDSKRQDGTTTNTHTDARDEFLRQQYADTTEQQPQLAYSQPSTRTVSNREHCNHLETQLTISTQHRKEFVDIDAQPTRLINTSDSPDHTNTAGWNVHATQSDNDHWNTDTQYSPVHLPYSENDSGYDETKDTADKEDGLSHADESDISERHRQIQARIVDLLQHIERCVTEGTALTIRRKPRWDTCTIENGILQTTDPSNEGRTIKPTNSRRLQLMVKILATIYQLLATRTSCTKRELYYLHLELAQTPYFTYAVLDDIAALLDADTWEMNVFNTSKGLIAGPLVLTLSDGQTIDCRINRWGTPVPLDVSSVIELRLTAKLVLVVEKDTVFKRLLEDGIFTTFPDTVVLITAKGYPDVSTRLLLKKIADWKQVPIYALMDADPHGIEIFCVYKFGSLAMVHQQRSLAVPSMRWIGLFPSDIELLGLQGVPLREPELKRIEQMIKRPYTEGHIQRELLLLCQLATKAEIESLYNIASDFITTVYLKGKFEECLKNSPATYAEALNNSQLLKEVD</sequence>
<dbReference type="Gene3D" id="3.40.1360.10">
    <property type="match status" value="1"/>
</dbReference>
<dbReference type="PANTHER" id="PTHR11475">
    <property type="entry name" value="OXIDASE/PEROXIDASE"/>
    <property type="match status" value="1"/>
</dbReference>
<evidence type="ECO:0000313" key="9">
    <source>
        <dbReference type="Proteomes" id="UP000075883"/>
    </source>
</evidence>
<keyword evidence="3" id="KW-0413">Isomerase</keyword>
<dbReference type="EMBL" id="AXCM01002394">
    <property type="status" value="NOT_ANNOTATED_CDS"/>
    <property type="molecule type" value="Genomic_DNA"/>
</dbReference>
<dbReference type="GO" id="GO:0003918">
    <property type="term" value="F:DNA topoisomerase type II (double strand cut, ATP-hydrolyzing) activity"/>
    <property type="evidence" value="ECO:0007669"/>
    <property type="project" value="UniProtKB-UniRule"/>
</dbReference>
<feature type="domain" description="Spo11/DNA topoisomerase VI subunit A N-terminal" evidence="6">
    <location>
        <begin position="798"/>
        <end position="859"/>
    </location>
</feature>
<evidence type="ECO:0000259" key="6">
    <source>
        <dbReference type="Pfam" id="PF04406"/>
    </source>
</evidence>
<dbReference type="PROSITE" id="PS50292">
    <property type="entry name" value="PEROXIDASE_3"/>
    <property type="match status" value="1"/>
</dbReference>